<name>A0AAV2D0L4_9ROSI</name>
<reference evidence="2 3" key="1">
    <citation type="submission" date="2024-04" db="EMBL/GenBank/DDBJ databases">
        <authorList>
            <person name="Fracassetti M."/>
        </authorList>
    </citation>
    <scope>NUCLEOTIDE SEQUENCE [LARGE SCALE GENOMIC DNA]</scope>
</reference>
<gene>
    <name evidence="2" type="ORF">LTRI10_LOCUS9627</name>
</gene>
<sequence length="130" mass="14240">MRQQIEELDRVSKQTSHTSNGKRGRGASDCGSSGCGGGWKGNERSAATICEDLARRYDLPEASSAAAKLVDLRWKAEGGLRDGTSGKVGIGKRMVLSLAIEKSKMGIGYHFAVIQNRRDYTILYLYVRNE</sequence>
<proteinExistence type="predicted"/>
<dbReference type="EMBL" id="OZ034814">
    <property type="protein sequence ID" value="CAL1362799.1"/>
    <property type="molecule type" value="Genomic_DNA"/>
</dbReference>
<keyword evidence="3" id="KW-1185">Reference proteome</keyword>
<protein>
    <submittedName>
        <fullName evidence="2">Uncharacterized protein</fullName>
    </submittedName>
</protein>
<evidence type="ECO:0000256" key="1">
    <source>
        <dbReference type="SAM" id="MobiDB-lite"/>
    </source>
</evidence>
<dbReference type="AlphaFoldDB" id="A0AAV2D0L4"/>
<dbReference type="Proteomes" id="UP001497516">
    <property type="component" value="Chromosome 10"/>
</dbReference>
<feature type="compositionally biased region" description="Basic and acidic residues" evidence="1">
    <location>
        <begin position="1"/>
        <end position="12"/>
    </location>
</feature>
<organism evidence="2 3">
    <name type="scientific">Linum trigynum</name>
    <dbReference type="NCBI Taxonomy" id="586398"/>
    <lineage>
        <taxon>Eukaryota</taxon>
        <taxon>Viridiplantae</taxon>
        <taxon>Streptophyta</taxon>
        <taxon>Embryophyta</taxon>
        <taxon>Tracheophyta</taxon>
        <taxon>Spermatophyta</taxon>
        <taxon>Magnoliopsida</taxon>
        <taxon>eudicotyledons</taxon>
        <taxon>Gunneridae</taxon>
        <taxon>Pentapetalae</taxon>
        <taxon>rosids</taxon>
        <taxon>fabids</taxon>
        <taxon>Malpighiales</taxon>
        <taxon>Linaceae</taxon>
        <taxon>Linum</taxon>
    </lineage>
</organism>
<evidence type="ECO:0000313" key="2">
    <source>
        <dbReference type="EMBL" id="CAL1362799.1"/>
    </source>
</evidence>
<feature type="region of interest" description="Disordered" evidence="1">
    <location>
        <begin position="1"/>
        <end position="42"/>
    </location>
</feature>
<evidence type="ECO:0000313" key="3">
    <source>
        <dbReference type="Proteomes" id="UP001497516"/>
    </source>
</evidence>
<accession>A0AAV2D0L4</accession>